<keyword evidence="1" id="KW-0812">Transmembrane</keyword>
<organism evidence="2">
    <name type="scientific">uncultured Adhaeribacter sp</name>
    <dbReference type="NCBI Taxonomy" id="448109"/>
    <lineage>
        <taxon>Bacteria</taxon>
        <taxon>Pseudomonadati</taxon>
        <taxon>Bacteroidota</taxon>
        <taxon>Cytophagia</taxon>
        <taxon>Cytophagales</taxon>
        <taxon>Hymenobacteraceae</taxon>
        <taxon>Adhaeribacter</taxon>
        <taxon>environmental samples</taxon>
    </lineage>
</organism>
<proteinExistence type="predicted"/>
<feature type="transmembrane region" description="Helical" evidence="1">
    <location>
        <begin position="12"/>
        <end position="36"/>
    </location>
</feature>
<name>A0A6J4H1F4_9BACT</name>
<keyword evidence="1" id="KW-1133">Transmembrane helix</keyword>
<protein>
    <submittedName>
        <fullName evidence="2">Uncharacterized protein</fullName>
    </submittedName>
</protein>
<gene>
    <name evidence="2" type="ORF">AVDCRST_MAG95-151</name>
</gene>
<reference evidence="2" key="1">
    <citation type="submission" date="2020-02" db="EMBL/GenBank/DDBJ databases">
        <authorList>
            <person name="Meier V. D."/>
        </authorList>
    </citation>
    <scope>NUCLEOTIDE SEQUENCE</scope>
    <source>
        <strain evidence="2">AVDCRST_MAG95</strain>
    </source>
</reference>
<feature type="non-terminal residue" evidence="2">
    <location>
        <position position="43"/>
    </location>
</feature>
<dbReference type="AlphaFoldDB" id="A0A6J4H1F4"/>
<accession>A0A6J4H1F4</accession>
<sequence length="43" mass="5002">WKRPGILYRTTILPISLFYGSYIFVLSGCFTGRIIVPNKVTFY</sequence>
<feature type="non-terminal residue" evidence="2">
    <location>
        <position position="1"/>
    </location>
</feature>
<evidence type="ECO:0000256" key="1">
    <source>
        <dbReference type="SAM" id="Phobius"/>
    </source>
</evidence>
<dbReference type="EMBL" id="CADCTJ010000039">
    <property type="protein sequence ID" value="CAA9211672.1"/>
    <property type="molecule type" value="Genomic_DNA"/>
</dbReference>
<keyword evidence="1" id="KW-0472">Membrane</keyword>
<evidence type="ECO:0000313" key="2">
    <source>
        <dbReference type="EMBL" id="CAA9211672.1"/>
    </source>
</evidence>